<feature type="compositionally biased region" description="Acidic residues" evidence="1">
    <location>
        <begin position="121"/>
        <end position="135"/>
    </location>
</feature>
<evidence type="ECO:0000313" key="4">
    <source>
        <dbReference type="Proteomes" id="UP000429607"/>
    </source>
</evidence>
<protein>
    <submittedName>
        <fullName evidence="3">Uncharacterized protein</fullName>
    </submittedName>
</protein>
<feature type="region of interest" description="Disordered" evidence="1">
    <location>
        <begin position="121"/>
        <end position="217"/>
    </location>
</feature>
<name>A0A6A4G7Z6_9STRA</name>
<dbReference type="EMBL" id="QXFV01000063">
    <property type="protein sequence ID" value="KAE9050930.1"/>
    <property type="molecule type" value="Genomic_DNA"/>
</dbReference>
<evidence type="ECO:0000256" key="1">
    <source>
        <dbReference type="SAM" id="MobiDB-lite"/>
    </source>
</evidence>
<evidence type="ECO:0000313" key="5">
    <source>
        <dbReference type="Proteomes" id="UP000434957"/>
    </source>
</evidence>
<evidence type="ECO:0000313" key="2">
    <source>
        <dbReference type="EMBL" id="KAE9050930.1"/>
    </source>
</evidence>
<gene>
    <name evidence="2" type="ORF">PR001_g1915</name>
    <name evidence="3" type="ORF">PR003_g1969</name>
</gene>
<evidence type="ECO:0000313" key="3">
    <source>
        <dbReference type="EMBL" id="KAE9357082.1"/>
    </source>
</evidence>
<organism evidence="3 5">
    <name type="scientific">Phytophthora rubi</name>
    <dbReference type="NCBI Taxonomy" id="129364"/>
    <lineage>
        <taxon>Eukaryota</taxon>
        <taxon>Sar</taxon>
        <taxon>Stramenopiles</taxon>
        <taxon>Oomycota</taxon>
        <taxon>Peronosporomycetes</taxon>
        <taxon>Peronosporales</taxon>
        <taxon>Peronosporaceae</taxon>
        <taxon>Phytophthora</taxon>
    </lineage>
</organism>
<dbReference type="AlphaFoldDB" id="A0A6A4G7Z6"/>
<dbReference type="Proteomes" id="UP000434957">
    <property type="component" value="Unassembled WGS sequence"/>
</dbReference>
<feature type="region of interest" description="Disordered" evidence="1">
    <location>
        <begin position="19"/>
        <end position="65"/>
    </location>
</feature>
<feature type="compositionally biased region" description="Basic and acidic residues" evidence="1">
    <location>
        <begin position="38"/>
        <end position="52"/>
    </location>
</feature>
<accession>A0A6A4G7Z6</accession>
<feature type="compositionally biased region" description="Basic and acidic residues" evidence="1">
    <location>
        <begin position="172"/>
        <end position="186"/>
    </location>
</feature>
<proteinExistence type="predicted"/>
<sequence length="242" mass="26440">MTDDVEALKRELEALKLQLEQERKKNAAAADNPQQKPAQREQSTESKQRGADAKAATASKEQRVYVQHAAVGSRRGKWWLRDRQVLSRAASEDGGGATLKVRETWVWSGRTVVVDKIVRLDDEEEEEEEGQEPVELEQAQPEAKQPHDADITSVVPVEVAAAPSETSPRQSDATEKSEAVSTREEDAAPAEMIDQAVAASPPTPVKAEDEVRESSAPAAELPAMVVVSNTGHRGIRSHLAHF</sequence>
<keyword evidence="5" id="KW-1185">Reference proteome</keyword>
<reference evidence="3 5" key="1">
    <citation type="submission" date="2018-08" db="EMBL/GenBank/DDBJ databases">
        <title>Genomic investigation of the strawberry pathogen Phytophthora fragariae indicates pathogenicity is determined by transcriptional variation in three key races.</title>
        <authorList>
            <person name="Adams T.M."/>
            <person name="Armitage A.D."/>
            <person name="Sobczyk M.K."/>
            <person name="Bates H.J."/>
            <person name="Dunwell J.M."/>
            <person name="Nellist C.F."/>
            <person name="Harrison R.J."/>
        </authorList>
    </citation>
    <scope>NUCLEOTIDE SEQUENCE [LARGE SCALE GENOMIC DNA]</scope>
    <source>
        <strain evidence="2 4">SCRP249</strain>
        <strain evidence="3 5">SCRP333</strain>
    </source>
</reference>
<dbReference type="Proteomes" id="UP000429607">
    <property type="component" value="Unassembled WGS sequence"/>
</dbReference>
<feature type="compositionally biased region" description="Low complexity" evidence="1">
    <location>
        <begin position="152"/>
        <end position="166"/>
    </location>
</feature>
<comment type="caution">
    <text evidence="3">The sequence shown here is derived from an EMBL/GenBank/DDBJ whole genome shotgun (WGS) entry which is preliminary data.</text>
</comment>
<dbReference type="EMBL" id="QXFT01000059">
    <property type="protein sequence ID" value="KAE9357082.1"/>
    <property type="molecule type" value="Genomic_DNA"/>
</dbReference>